<feature type="domain" description="CobQ/CobB/MinD/ParA nucleotide binding" evidence="3">
    <location>
        <begin position="69"/>
        <end position="241"/>
    </location>
</feature>
<protein>
    <submittedName>
        <fullName evidence="4">Mrp family chromosome partitioning ATPase</fullName>
    </submittedName>
</protein>
<dbReference type="CDD" id="cd05387">
    <property type="entry name" value="BY-kinase"/>
    <property type="match status" value="1"/>
</dbReference>
<dbReference type="InterPro" id="IPR002586">
    <property type="entry name" value="CobQ/CobB/MinD/ParA_Nub-bd_dom"/>
</dbReference>
<dbReference type="Gene3D" id="3.40.50.300">
    <property type="entry name" value="P-loop containing nucleotide triphosphate hydrolases"/>
    <property type="match status" value="1"/>
</dbReference>
<gene>
    <name evidence="4" type="ORF">FHS31_001411</name>
</gene>
<reference evidence="4 5" key="1">
    <citation type="submission" date="2020-03" db="EMBL/GenBank/DDBJ databases">
        <title>Genomic Encyclopedia of Type Strains, Phase III (KMG-III): the genomes of soil and plant-associated and newly described type strains.</title>
        <authorList>
            <person name="Whitman W."/>
        </authorList>
    </citation>
    <scope>NUCLEOTIDE SEQUENCE [LARGE SCALE GENOMIC DNA]</scope>
    <source>
        <strain evidence="4 5">CECT 8804</strain>
    </source>
</reference>
<proteinExistence type="predicted"/>
<dbReference type="PANTHER" id="PTHR32309:SF31">
    <property type="entry name" value="CAPSULAR EXOPOLYSACCHARIDE FAMILY"/>
    <property type="match status" value="1"/>
</dbReference>
<dbReference type="Pfam" id="PF01656">
    <property type="entry name" value="CbiA"/>
    <property type="match status" value="1"/>
</dbReference>
<dbReference type="InterPro" id="IPR050445">
    <property type="entry name" value="Bact_polysacc_biosynth/exp"/>
</dbReference>
<dbReference type="EMBL" id="JAAOZC010000003">
    <property type="protein sequence ID" value="NIJ07801.1"/>
    <property type="molecule type" value="Genomic_DNA"/>
</dbReference>
<evidence type="ECO:0000313" key="4">
    <source>
        <dbReference type="EMBL" id="NIJ07801.1"/>
    </source>
</evidence>
<comment type="caution">
    <text evidence="4">The sequence shown here is derived from an EMBL/GenBank/DDBJ whole genome shotgun (WGS) entry which is preliminary data.</text>
</comment>
<dbReference type="InterPro" id="IPR005702">
    <property type="entry name" value="Wzc-like_C"/>
</dbReference>
<evidence type="ECO:0000313" key="5">
    <source>
        <dbReference type="Proteomes" id="UP000727456"/>
    </source>
</evidence>
<name>A0ABX0TQJ6_9SPHN</name>
<keyword evidence="2" id="KW-0067">ATP-binding</keyword>
<dbReference type="PANTHER" id="PTHR32309">
    <property type="entry name" value="TYROSINE-PROTEIN KINASE"/>
    <property type="match status" value="1"/>
</dbReference>
<dbReference type="Proteomes" id="UP000727456">
    <property type="component" value="Unassembled WGS sequence"/>
</dbReference>
<evidence type="ECO:0000256" key="2">
    <source>
        <dbReference type="ARBA" id="ARBA00022840"/>
    </source>
</evidence>
<organism evidence="4 5">
    <name type="scientific">Sphingomonas vulcanisoli</name>
    <dbReference type="NCBI Taxonomy" id="1658060"/>
    <lineage>
        <taxon>Bacteria</taxon>
        <taxon>Pseudomonadati</taxon>
        <taxon>Pseudomonadota</taxon>
        <taxon>Alphaproteobacteria</taxon>
        <taxon>Sphingomonadales</taxon>
        <taxon>Sphingomonadaceae</taxon>
        <taxon>Sphingomonas</taxon>
    </lineage>
</organism>
<sequence>MISPSTPETAAPLYDLDGDLQRYIVSTEGLADQRIFGFNSADSRGRPFKMLRTPIAKLVLEKGVRIIGITSAAPHVGKTFVTANLGAALSRIAELDVCLIDLDLHRPALGPRFGMEDMDGIHDYLTGDVSDIRTIAHRVNDERLVIIPGFRRDVATGELLTNARGEAMFAGMRAMPKSTVVLVDMPPIFADDDAQIIGAQLDGFLLIVEDGKSTKKQAEDTIRILQPTPLIGTVLNRYRYNLFNDEYGYGRSYGYGAYY</sequence>
<evidence type="ECO:0000259" key="3">
    <source>
        <dbReference type="Pfam" id="PF01656"/>
    </source>
</evidence>
<keyword evidence="1" id="KW-0547">Nucleotide-binding</keyword>
<dbReference type="RefSeq" id="WP_167072665.1">
    <property type="nucleotide sequence ID" value="NZ_JAAOZC010000003.1"/>
</dbReference>
<evidence type="ECO:0000256" key="1">
    <source>
        <dbReference type="ARBA" id="ARBA00022741"/>
    </source>
</evidence>
<accession>A0ABX0TQJ6</accession>
<dbReference type="InterPro" id="IPR027417">
    <property type="entry name" value="P-loop_NTPase"/>
</dbReference>
<keyword evidence="5" id="KW-1185">Reference proteome</keyword>
<dbReference type="SUPFAM" id="SSF52540">
    <property type="entry name" value="P-loop containing nucleoside triphosphate hydrolases"/>
    <property type="match status" value="1"/>
</dbReference>